<dbReference type="EMBL" id="GL379951">
    <property type="protein sequence ID" value="EGT37860.1"/>
    <property type="molecule type" value="Genomic_DNA"/>
</dbReference>
<reference evidence="2" key="1">
    <citation type="submission" date="2011-07" db="EMBL/GenBank/DDBJ databases">
        <authorList>
            <consortium name="Caenorhabditis brenneri Sequencing and Analysis Consortium"/>
            <person name="Wilson R.K."/>
        </authorList>
    </citation>
    <scope>NUCLEOTIDE SEQUENCE [LARGE SCALE GENOMIC DNA]</scope>
    <source>
        <strain evidence="2">PB2801</strain>
    </source>
</reference>
<gene>
    <name evidence="1" type="ORF">CAEBREN_19155</name>
</gene>
<dbReference type="InParanoid" id="G0NUJ1"/>
<keyword evidence="2" id="KW-1185">Reference proteome</keyword>
<organism evidence="2">
    <name type="scientific">Caenorhabditis brenneri</name>
    <name type="common">Nematode worm</name>
    <dbReference type="NCBI Taxonomy" id="135651"/>
    <lineage>
        <taxon>Eukaryota</taxon>
        <taxon>Metazoa</taxon>
        <taxon>Ecdysozoa</taxon>
        <taxon>Nematoda</taxon>
        <taxon>Chromadorea</taxon>
        <taxon>Rhabditida</taxon>
        <taxon>Rhabditina</taxon>
        <taxon>Rhabditomorpha</taxon>
        <taxon>Rhabditoidea</taxon>
        <taxon>Rhabditidae</taxon>
        <taxon>Peloderinae</taxon>
        <taxon>Caenorhabditis</taxon>
    </lineage>
</organism>
<sequence>MAFEKKICIKNQRKMEKMKSKRNTKKSWRTVTEGLMKAVKSRLSISEVMDLFLMSQIVETGCRERVLDHFQHLEFRYMNSIEISVNGEKMTVFNVNSFLEWIGTFNIHFQSVEFQNFPVDGTLRNALFETVERISKDAIWFKLCEDVVEMSNSALEALYKHVNSTPDPRDALQKCYPFRTGQEALKLNLCSTEKVQLRKQFLSDLLATIETMSSFSNVGFVPHGDEFEDDNVTMRQGSSESFLKDDSFTDGSPQHRILEYVESMSNL</sequence>
<proteinExistence type="predicted"/>
<name>G0NUJ1_CAEBE</name>
<dbReference type="FunCoup" id="G0NUJ1">
    <property type="interactions" value="381"/>
</dbReference>
<dbReference type="Proteomes" id="UP000008068">
    <property type="component" value="Unassembled WGS sequence"/>
</dbReference>
<dbReference type="AlphaFoldDB" id="G0NUJ1"/>
<dbReference type="eggNOG" id="KOG2189">
    <property type="taxonomic scope" value="Eukaryota"/>
</dbReference>
<protein>
    <submittedName>
        <fullName evidence="1">Uncharacterized protein</fullName>
    </submittedName>
</protein>
<dbReference type="OrthoDB" id="5873813at2759"/>
<evidence type="ECO:0000313" key="2">
    <source>
        <dbReference type="Proteomes" id="UP000008068"/>
    </source>
</evidence>
<accession>G0NUJ1</accession>
<dbReference type="HOGENOM" id="CLU_1042895_0_0_1"/>
<evidence type="ECO:0000313" key="1">
    <source>
        <dbReference type="EMBL" id="EGT37860.1"/>
    </source>
</evidence>